<feature type="transmembrane region" description="Helical" evidence="1">
    <location>
        <begin position="167"/>
        <end position="184"/>
    </location>
</feature>
<proteinExistence type="predicted"/>
<feature type="transmembrane region" description="Helical" evidence="1">
    <location>
        <begin position="93"/>
        <end position="121"/>
    </location>
</feature>
<gene>
    <name evidence="2" type="ORF">S03H2_19240</name>
</gene>
<dbReference type="AlphaFoldDB" id="X1GHT9"/>
<comment type="caution">
    <text evidence="2">The sequence shown here is derived from an EMBL/GenBank/DDBJ whole genome shotgun (WGS) entry which is preliminary data.</text>
</comment>
<evidence type="ECO:0000256" key="1">
    <source>
        <dbReference type="SAM" id="Phobius"/>
    </source>
</evidence>
<organism evidence="2">
    <name type="scientific">marine sediment metagenome</name>
    <dbReference type="NCBI Taxonomy" id="412755"/>
    <lineage>
        <taxon>unclassified sequences</taxon>
        <taxon>metagenomes</taxon>
        <taxon>ecological metagenomes</taxon>
    </lineage>
</organism>
<feature type="transmembrane region" description="Helical" evidence="1">
    <location>
        <begin position="291"/>
        <end position="310"/>
    </location>
</feature>
<keyword evidence="1" id="KW-1133">Transmembrane helix</keyword>
<evidence type="ECO:0000313" key="2">
    <source>
        <dbReference type="EMBL" id="GAH44405.1"/>
    </source>
</evidence>
<feature type="transmembrane region" description="Helical" evidence="1">
    <location>
        <begin position="196"/>
        <end position="219"/>
    </location>
</feature>
<keyword evidence="1" id="KW-0812">Transmembrane</keyword>
<sequence>MKEILLRTRKLTKSFFEKLSMFSEGIFNLIINNLKWLIILSLFLSILFGTIKTVFFNGYSVDSYQFYALSIKNLILTGKQDYLFLEFYARNRILYPLILAIINIIIPIDISILACIVNLLFSLLSLLIIRKIMKLLKFHDQIIDLSLLFIILSYNFLNYCFVNLTDFTSLFFLLVTIFYLIRFINKRNYFDFAFSFVFFVYTILARESNLIFIVFYLFAFKSRKIRLAISSLFIILIVFMFAFIPEYVPFQTLWLAPSYRDYYLNKQYGQILVLIFEKWTNSKFLWEYIKGLFKVGILTSVLALIILDYTN</sequence>
<feature type="transmembrane region" description="Helical" evidence="1">
    <location>
        <begin position="36"/>
        <end position="56"/>
    </location>
</feature>
<dbReference type="EMBL" id="BARU01010036">
    <property type="protein sequence ID" value="GAH44405.1"/>
    <property type="molecule type" value="Genomic_DNA"/>
</dbReference>
<name>X1GHT9_9ZZZZ</name>
<feature type="transmembrane region" description="Helical" evidence="1">
    <location>
        <begin position="225"/>
        <end position="244"/>
    </location>
</feature>
<accession>X1GHT9</accession>
<reference evidence="2" key="1">
    <citation type="journal article" date="2014" name="Front. Microbiol.">
        <title>High frequency of phylogenetically diverse reductive dehalogenase-homologous genes in deep subseafloor sedimentary metagenomes.</title>
        <authorList>
            <person name="Kawai M."/>
            <person name="Futagami T."/>
            <person name="Toyoda A."/>
            <person name="Takaki Y."/>
            <person name="Nishi S."/>
            <person name="Hori S."/>
            <person name="Arai W."/>
            <person name="Tsubouchi T."/>
            <person name="Morono Y."/>
            <person name="Uchiyama I."/>
            <person name="Ito T."/>
            <person name="Fujiyama A."/>
            <person name="Inagaki F."/>
            <person name="Takami H."/>
        </authorList>
    </citation>
    <scope>NUCLEOTIDE SEQUENCE</scope>
    <source>
        <strain evidence="2">Expedition CK06-06</strain>
    </source>
</reference>
<keyword evidence="1" id="KW-0472">Membrane</keyword>
<feature type="non-terminal residue" evidence="2">
    <location>
        <position position="311"/>
    </location>
</feature>
<protein>
    <submittedName>
        <fullName evidence="2">Uncharacterized protein</fullName>
    </submittedName>
</protein>